<dbReference type="InterPro" id="IPR002328">
    <property type="entry name" value="ADH_Zn_CS"/>
</dbReference>
<evidence type="ECO:0000256" key="5">
    <source>
        <dbReference type="ARBA" id="ARBA00022723"/>
    </source>
</evidence>
<dbReference type="Pfam" id="PF08240">
    <property type="entry name" value="ADH_N"/>
    <property type="match status" value="1"/>
</dbReference>
<sequence>MKAAVVRANSDGYVDIVDKELGEPGYGEVKLKMEYCGLCHTDIHVASGDFGAVPGRIIGHEGVGRVVALGPGVTSRHLGERVSVAWFQSGCGDCEYCNTGNETLCRAAKNSGFSVDGGMAEEAIVAADYAVPVPDDLDPVQATSITCAGVTMYKGLKMTDPHPGEWVAIVGVGGLGNLGLQYARNVFGLHTIAIDTSDEKLASAKELGADMTLNPLRDDIVQIIKDKVGGVHAAVVSAVNKTAFDTAIETLRPMGRLVSIALPEGDMQLNIIKSVLDGIVVVGSLVGTRQDLREAFQFAAEGKAVPIVQTRPLSELNAMIDDMKAGKIIGRDVVDFSLA</sequence>
<dbReference type="PATRIC" id="fig|1122147.4.peg.2933"/>
<evidence type="ECO:0000256" key="2">
    <source>
        <dbReference type="ARBA" id="ARBA00008072"/>
    </source>
</evidence>
<dbReference type="SUPFAM" id="SSF50129">
    <property type="entry name" value="GroES-like"/>
    <property type="match status" value="1"/>
</dbReference>
<reference evidence="13 14" key="1">
    <citation type="journal article" date="2015" name="Genome Announc.">
        <title>Expanding the biotechnology potential of lactobacilli through comparative genomics of 213 strains and associated genera.</title>
        <authorList>
            <person name="Sun Z."/>
            <person name="Harris H.M."/>
            <person name="McCann A."/>
            <person name="Guo C."/>
            <person name="Argimon S."/>
            <person name="Zhang W."/>
            <person name="Yang X."/>
            <person name="Jeffery I.B."/>
            <person name="Cooney J.C."/>
            <person name="Kagawa T.F."/>
            <person name="Liu W."/>
            <person name="Song Y."/>
            <person name="Salvetti E."/>
            <person name="Wrobel A."/>
            <person name="Rasinkangas P."/>
            <person name="Parkhill J."/>
            <person name="Rea M.C."/>
            <person name="O'Sullivan O."/>
            <person name="Ritari J."/>
            <person name="Douillard F.P."/>
            <person name="Paul Ross R."/>
            <person name="Yang R."/>
            <person name="Briner A.E."/>
            <person name="Felis G.E."/>
            <person name="de Vos W.M."/>
            <person name="Barrangou R."/>
            <person name="Klaenhammer T.R."/>
            <person name="Caufield P.W."/>
            <person name="Cui Y."/>
            <person name="Zhang H."/>
            <person name="O'Toole P.W."/>
        </authorList>
    </citation>
    <scope>NUCLEOTIDE SEQUENCE [LARGE SCALE GENOMIC DNA]</scope>
    <source>
        <strain evidence="13 14">DSM 16991</strain>
    </source>
</reference>
<keyword evidence="7" id="KW-0560">Oxidoreductase</keyword>
<dbReference type="eggNOG" id="COG1064">
    <property type="taxonomic scope" value="Bacteria"/>
</dbReference>
<evidence type="ECO:0000256" key="8">
    <source>
        <dbReference type="ARBA" id="ARBA00023027"/>
    </source>
</evidence>
<protein>
    <recommendedName>
        <fullName evidence="4">Alcohol dehydrogenase</fullName>
        <ecNumber evidence="3">1.1.1.1</ecNumber>
    </recommendedName>
</protein>
<feature type="domain" description="Enoyl reductase (ER)" evidence="12">
    <location>
        <begin position="7"/>
        <end position="334"/>
    </location>
</feature>
<comment type="caution">
    <text evidence="13">The sequence shown here is derived from an EMBL/GenBank/DDBJ whole genome shotgun (WGS) entry which is preliminary data.</text>
</comment>
<dbReference type="InterPro" id="IPR013154">
    <property type="entry name" value="ADH-like_N"/>
</dbReference>
<evidence type="ECO:0000256" key="6">
    <source>
        <dbReference type="ARBA" id="ARBA00022833"/>
    </source>
</evidence>
<evidence type="ECO:0000256" key="9">
    <source>
        <dbReference type="ARBA" id="ARBA00049164"/>
    </source>
</evidence>
<comment type="similarity">
    <text evidence="2 11">Belongs to the zinc-containing alcohol dehydrogenase family.</text>
</comment>
<dbReference type="EMBL" id="AZFW01000060">
    <property type="protein sequence ID" value="KRM26924.1"/>
    <property type="molecule type" value="Genomic_DNA"/>
</dbReference>
<evidence type="ECO:0000256" key="10">
    <source>
        <dbReference type="ARBA" id="ARBA00049243"/>
    </source>
</evidence>
<organism evidence="13 14">
    <name type="scientific">Schleiferilactobacillus harbinensis DSM 16991</name>
    <dbReference type="NCBI Taxonomy" id="1122147"/>
    <lineage>
        <taxon>Bacteria</taxon>
        <taxon>Bacillati</taxon>
        <taxon>Bacillota</taxon>
        <taxon>Bacilli</taxon>
        <taxon>Lactobacillales</taxon>
        <taxon>Lactobacillaceae</taxon>
        <taxon>Schleiferilactobacillus</taxon>
    </lineage>
</organism>
<gene>
    <name evidence="13" type="ORF">FC91_GL002847</name>
</gene>
<dbReference type="Gene3D" id="3.90.180.10">
    <property type="entry name" value="Medium-chain alcohol dehydrogenases, catalytic domain"/>
    <property type="match status" value="1"/>
</dbReference>
<dbReference type="InterPro" id="IPR013149">
    <property type="entry name" value="ADH-like_C"/>
</dbReference>
<dbReference type="Pfam" id="PF00107">
    <property type="entry name" value="ADH_zinc_N"/>
    <property type="match status" value="1"/>
</dbReference>
<evidence type="ECO:0000256" key="1">
    <source>
        <dbReference type="ARBA" id="ARBA00001947"/>
    </source>
</evidence>
<evidence type="ECO:0000313" key="14">
    <source>
        <dbReference type="Proteomes" id="UP000050949"/>
    </source>
</evidence>
<accession>A0A0R1XJI0</accession>
<comment type="catalytic activity">
    <reaction evidence="10">
        <text>a primary alcohol + NAD(+) = an aldehyde + NADH + H(+)</text>
        <dbReference type="Rhea" id="RHEA:10736"/>
        <dbReference type="ChEBI" id="CHEBI:15378"/>
        <dbReference type="ChEBI" id="CHEBI:15734"/>
        <dbReference type="ChEBI" id="CHEBI:17478"/>
        <dbReference type="ChEBI" id="CHEBI:57540"/>
        <dbReference type="ChEBI" id="CHEBI:57945"/>
        <dbReference type="EC" id="1.1.1.1"/>
    </reaction>
</comment>
<name>A0A0R1XJI0_9LACO</name>
<dbReference type="GO" id="GO:0004022">
    <property type="term" value="F:alcohol dehydrogenase (NAD+) activity"/>
    <property type="evidence" value="ECO:0007669"/>
    <property type="project" value="UniProtKB-EC"/>
</dbReference>
<evidence type="ECO:0000259" key="12">
    <source>
        <dbReference type="SMART" id="SM00829"/>
    </source>
</evidence>
<dbReference type="OrthoDB" id="9806940at2"/>
<dbReference type="InterPro" id="IPR020843">
    <property type="entry name" value="ER"/>
</dbReference>
<dbReference type="PROSITE" id="PS00059">
    <property type="entry name" value="ADH_ZINC"/>
    <property type="match status" value="1"/>
</dbReference>
<evidence type="ECO:0000256" key="7">
    <source>
        <dbReference type="ARBA" id="ARBA00023002"/>
    </source>
</evidence>
<keyword evidence="8" id="KW-0520">NAD</keyword>
<comment type="catalytic activity">
    <reaction evidence="9">
        <text>a secondary alcohol + NAD(+) = a ketone + NADH + H(+)</text>
        <dbReference type="Rhea" id="RHEA:10740"/>
        <dbReference type="ChEBI" id="CHEBI:15378"/>
        <dbReference type="ChEBI" id="CHEBI:17087"/>
        <dbReference type="ChEBI" id="CHEBI:35681"/>
        <dbReference type="ChEBI" id="CHEBI:57540"/>
        <dbReference type="ChEBI" id="CHEBI:57945"/>
        <dbReference type="EC" id="1.1.1.1"/>
    </reaction>
</comment>
<keyword evidence="5 11" id="KW-0479">Metal-binding</keyword>
<dbReference type="RefSeq" id="WP_035440077.1">
    <property type="nucleotide sequence ID" value="NZ_AUEH01000015.1"/>
</dbReference>
<dbReference type="GO" id="GO:0008270">
    <property type="term" value="F:zinc ion binding"/>
    <property type="evidence" value="ECO:0007669"/>
    <property type="project" value="InterPro"/>
</dbReference>
<dbReference type="PANTHER" id="PTHR42940">
    <property type="entry name" value="ALCOHOL DEHYDROGENASE 1-RELATED"/>
    <property type="match status" value="1"/>
</dbReference>
<dbReference type="InterPro" id="IPR011032">
    <property type="entry name" value="GroES-like_sf"/>
</dbReference>
<dbReference type="SMART" id="SM00829">
    <property type="entry name" value="PKS_ER"/>
    <property type="match status" value="1"/>
</dbReference>
<dbReference type="InterPro" id="IPR036291">
    <property type="entry name" value="NAD(P)-bd_dom_sf"/>
</dbReference>
<keyword evidence="6 11" id="KW-0862">Zinc</keyword>
<dbReference type="SUPFAM" id="SSF51735">
    <property type="entry name" value="NAD(P)-binding Rossmann-fold domains"/>
    <property type="match status" value="1"/>
</dbReference>
<dbReference type="Gene3D" id="3.40.50.720">
    <property type="entry name" value="NAD(P)-binding Rossmann-like Domain"/>
    <property type="match status" value="1"/>
</dbReference>
<dbReference type="NCBIfam" id="NF006940">
    <property type="entry name" value="PRK09422.1"/>
    <property type="match status" value="1"/>
</dbReference>
<dbReference type="Proteomes" id="UP000050949">
    <property type="component" value="Unassembled WGS sequence"/>
</dbReference>
<dbReference type="FunFam" id="3.40.50.720:FF:000039">
    <property type="entry name" value="Alcohol dehydrogenase AdhP"/>
    <property type="match status" value="1"/>
</dbReference>
<proteinExistence type="inferred from homology"/>
<comment type="cofactor">
    <cofactor evidence="1 11">
        <name>Zn(2+)</name>
        <dbReference type="ChEBI" id="CHEBI:29105"/>
    </cofactor>
</comment>
<dbReference type="EC" id="1.1.1.1" evidence="3"/>
<evidence type="ECO:0000313" key="13">
    <source>
        <dbReference type="EMBL" id="KRM26924.1"/>
    </source>
</evidence>
<dbReference type="CDD" id="cd08297">
    <property type="entry name" value="CAD3"/>
    <property type="match status" value="1"/>
</dbReference>
<dbReference type="AlphaFoldDB" id="A0A0R1XJI0"/>
<evidence type="ECO:0000256" key="3">
    <source>
        <dbReference type="ARBA" id="ARBA00013190"/>
    </source>
</evidence>
<evidence type="ECO:0000256" key="4">
    <source>
        <dbReference type="ARBA" id="ARBA00016352"/>
    </source>
</evidence>
<dbReference type="PANTHER" id="PTHR42940:SF8">
    <property type="entry name" value="VACUOLAR PROTEIN SORTING-ASSOCIATED PROTEIN 11"/>
    <property type="match status" value="1"/>
</dbReference>
<evidence type="ECO:0000256" key="11">
    <source>
        <dbReference type="RuleBase" id="RU361277"/>
    </source>
</evidence>